<dbReference type="Pfam" id="PF02195">
    <property type="entry name" value="ParB_N"/>
    <property type="match status" value="1"/>
</dbReference>
<organism evidence="2 3">
    <name type="scientific">Aerophobetes bacterium</name>
    <dbReference type="NCBI Taxonomy" id="2030807"/>
    <lineage>
        <taxon>Bacteria</taxon>
        <taxon>Candidatus Aerophobota</taxon>
    </lineage>
</organism>
<dbReference type="InterPro" id="IPR036086">
    <property type="entry name" value="ParB/Sulfiredoxin_sf"/>
</dbReference>
<dbReference type="AlphaFoldDB" id="A0A662D553"/>
<evidence type="ECO:0000313" key="3">
    <source>
        <dbReference type="Proteomes" id="UP000277457"/>
    </source>
</evidence>
<reference evidence="2 3" key="1">
    <citation type="submission" date="2018-06" db="EMBL/GenBank/DDBJ databases">
        <title>Extensive metabolic versatility and redundancy in microbially diverse, dynamic hydrothermal sediments.</title>
        <authorList>
            <person name="Dombrowski N."/>
            <person name="Teske A."/>
            <person name="Baker B.J."/>
        </authorList>
    </citation>
    <scope>NUCLEOTIDE SEQUENCE [LARGE SCALE GENOMIC DNA]</scope>
    <source>
        <strain evidence="2">B7_G13</strain>
    </source>
</reference>
<dbReference type="InterPro" id="IPR003115">
    <property type="entry name" value="ParB_N"/>
</dbReference>
<protein>
    <submittedName>
        <fullName evidence="2">DUF4032 domain-containing protein</fullName>
    </submittedName>
</protein>
<gene>
    <name evidence="2" type="ORF">DRZ78_02355</name>
</gene>
<evidence type="ECO:0000259" key="1">
    <source>
        <dbReference type="SMART" id="SM00470"/>
    </source>
</evidence>
<name>A0A662D553_UNCAE</name>
<accession>A0A662D553</accession>
<sequence>MRLTNKGRSSHLKYFNQEYRNQSLIAGVDLGFKVVEVDKIVGSVNRYMDFDANFNPKINHSRERFQFVKEALEKNIILPPVKLYKIKDEYYVVDGHHRVSVARQLGQKYIDAYVTEYLPVEDTPENVLYRARFDFEQKTGIEGILLSQKEGYNKLIRQIKEHQCYLNEKNGGRVSLREAAKDWLYSIYQPIVDKIKEERLDRQFKNATLGDIYVFLSEQLRTYNRERNRYIDFDQATKEIRFFAEEARILTPPERLRNKLMRILASLHKNIPLPVMVV</sequence>
<evidence type="ECO:0000313" key="2">
    <source>
        <dbReference type="EMBL" id="RLE07787.1"/>
    </source>
</evidence>
<dbReference type="SUPFAM" id="SSF110849">
    <property type="entry name" value="ParB/Sulfiredoxin"/>
    <property type="match status" value="1"/>
</dbReference>
<dbReference type="EMBL" id="QMPY01000067">
    <property type="protein sequence ID" value="RLE07787.1"/>
    <property type="molecule type" value="Genomic_DNA"/>
</dbReference>
<dbReference type="SMART" id="SM00470">
    <property type="entry name" value="ParB"/>
    <property type="match status" value="1"/>
</dbReference>
<dbReference type="Gene3D" id="3.90.1530.10">
    <property type="entry name" value="Conserved hypothetical protein from pyrococcus furiosus pfu- 392566-001, ParB domain"/>
    <property type="match status" value="1"/>
</dbReference>
<feature type="domain" description="ParB-like N-terminal" evidence="1">
    <location>
        <begin position="33"/>
        <end position="128"/>
    </location>
</feature>
<comment type="caution">
    <text evidence="2">The sequence shown here is derived from an EMBL/GenBank/DDBJ whole genome shotgun (WGS) entry which is preliminary data.</text>
</comment>
<proteinExistence type="predicted"/>
<dbReference type="Proteomes" id="UP000277457">
    <property type="component" value="Unassembled WGS sequence"/>
</dbReference>